<evidence type="ECO:0000313" key="3">
    <source>
        <dbReference type="EMBL" id="OTG36577.1"/>
    </source>
</evidence>
<evidence type="ECO:0000256" key="1">
    <source>
        <dbReference type="SAM" id="MobiDB-lite"/>
    </source>
</evidence>
<dbReference type="EMBL" id="MNCJ02000316">
    <property type="protein sequence ID" value="KAF5821295.1"/>
    <property type="molecule type" value="Genomic_DNA"/>
</dbReference>
<sequence length="77" mass="8469">MVVVCGNATQRKTRERPREEIDGGNLRRSETRTGDRRLKPSSVHLSGGPCLGPTGLTGSQWFVSLSDEFTMMMCLIG</sequence>
<gene>
    <name evidence="3" type="ORF">HannXRQ_Chr01g0009121</name>
    <name evidence="2" type="ORF">HanXRQr2_Chr01g0012241</name>
</gene>
<organism evidence="3 4">
    <name type="scientific">Helianthus annuus</name>
    <name type="common">Common sunflower</name>
    <dbReference type="NCBI Taxonomy" id="4232"/>
    <lineage>
        <taxon>Eukaryota</taxon>
        <taxon>Viridiplantae</taxon>
        <taxon>Streptophyta</taxon>
        <taxon>Embryophyta</taxon>
        <taxon>Tracheophyta</taxon>
        <taxon>Spermatophyta</taxon>
        <taxon>Magnoliopsida</taxon>
        <taxon>eudicotyledons</taxon>
        <taxon>Gunneridae</taxon>
        <taxon>Pentapetalae</taxon>
        <taxon>asterids</taxon>
        <taxon>campanulids</taxon>
        <taxon>Asterales</taxon>
        <taxon>Asteraceae</taxon>
        <taxon>Asteroideae</taxon>
        <taxon>Heliantheae alliance</taxon>
        <taxon>Heliantheae</taxon>
        <taxon>Helianthus</taxon>
    </lineage>
</organism>
<evidence type="ECO:0000313" key="2">
    <source>
        <dbReference type="EMBL" id="KAF5821295.1"/>
    </source>
</evidence>
<dbReference type="Gramene" id="mRNA:HanXRQr2_Chr01g0012241">
    <property type="protein sequence ID" value="mRNA:HanXRQr2_Chr01g0012241"/>
    <property type="gene ID" value="HanXRQr2_Chr01g0012241"/>
</dbReference>
<dbReference type="InParanoid" id="A0A251VLV8"/>
<dbReference type="EMBL" id="CM007890">
    <property type="protein sequence ID" value="OTG36577.1"/>
    <property type="molecule type" value="Genomic_DNA"/>
</dbReference>
<evidence type="ECO:0000313" key="4">
    <source>
        <dbReference type="Proteomes" id="UP000215914"/>
    </source>
</evidence>
<protein>
    <submittedName>
        <fullName evidence="3">Uncharacterized protein</fullName>
    </submittedName>
</protein>
<name>A0A251VLV8_HELAN</name>
<feature type="region of interest" description="Disordered" evidence="1">
    <location>
        <begin position="1"/>
        <end position="49"/>
    </location>
</feature>
<dbReference type="Proteomes" id="UP000215914">
    <property type="component" value="Chromosome 1"/>
</dbReference>
<reference evidence="2 4" key="1">
    <citation type="journal article" date="2017" name="Nature">
        <title>The sunflower genome provides insights into oil metabolism, flowering and Asterid evolution.</title>
        <authorList>
            <person name="Badouin H."/>
            <person name="Gouzy J."/>
            <person name="Grassa C.J."/>
            <person name="Murat F."/>
            <person name="Staton S.E."/>
            <person name="Cottret L."/>
            <person name="Lelandais-Briere C."/>
            <person name="Owens G.L."/>
            <person name="Carrere S."/>
            <person name="Mayjonade B."/>
            <person name="Legrand L."/>
            <person name="Gill N."/>
            <person name="Kane N.C."/>
            <person name="Bowers J.E."/>
            <person name="Hubner S."/>
            <person name="Bellec A."/>
            <person name="Berard A."/>
            <person name="Berges H."/>
            <person name="Blanchet N."/>
            <person name="Boniface M.C."/>
            <person name="Brunel D."/>
            <person name="Catrice O."/>
            <person name="Chaidir N."/>
            <person name="Claudel C."/>
            <person name="Donnadieu C."/>
            <person name="Faraut T."/>
            <person name="Fievet G."/>
            <person name="Helmstetter N."/>
            <person name="King M."/>
            <person name="Knapp S.J."/>
            <person name="Lai Z."/>
            <person name="Le Paslier M.C."/>
            <person name="Lippi Y."/>
            <person name="Lorenzon L."/>
            <person name="Mandel J.R."/>
            <person name="Marage G."/>
            <person name="Marchand G."/>
            <person name="Marquand E."/>
            <person name="Bret-Mestries E."/>
            <person name="Morien E."/>
            <person name="Nambeesan S."/>
            <person name="Nguyen T."/>
            <person name="Pegot-Espagnet P."/>
            <person name="Pouilly N."/>
            <person name="Raftis F."/>
            <person name="Sallet E."/>
            <person name="Schiex T."/>
            <person name="Thomas J."/>
            <person name="Vandecasteele C."/>
            <person name="Vares D."/>
            <person name="Vear F."/>
            <person name="Vautrin S."/>
            <person name="Crespi M."/>
            <person name="Mangin B."/>
            <person name="Burke J.M."/>
            <person name="Salse J."/>
            <person name="Munos S."/>
            <person name="Vincourt P."/>
            <person name="Rieseberg L.H."/>
            <person name="Langlade N.B."/>
        </authorList>
    </citation>
    <scope>NUCLEOTIDE SEQUENCE [LARGE SCALE GENOMIC DNA]</scope>
    <source>
        <strain evidence="4">cv. SF193</strain>
        <tissue evidence="2">Leaves</tissue>
    </source>
</reference>
<keyword evidence="4" id="KW-1185">Reference proteome</keyword>
<feature type="compositionally biased region" description="Basic and acidic residues" evidence="1">
    <location>
        <begin position="16"/>
        <end position="38"/>
    </location>
</feature>
<accession>A0A251VLV8</accession>
<dbReference type="AlphaFoldDB" id="A0A251VLV8"/>
<reference evidence="3" key="2">
    <citation type="submission" date="2017-02" db="EMBL/GenBank/DDBJ databases">
        <title>Sunflower complete genome.</title>
        <authorList>
            <person name="Langlade N."/>
            <person name="Munos S."/>
        </authorList>
    </citation>
    <scope>NUCLEOTIDE SEQUENCE [LARGE SCALE GENOMIC DNA]</scope>
    <source>
        <tissue evidence="3">Leaves</tissue>
    </source>
</reference>
<reference evidence="2" key="3">
    <citation type="submission" date="2020-06" db="EMBL/GenBank/DDBJ databases">
        <title>Helianthus annuus Genome sequencing and assembly Release 2.</title>
        <authorList>
            <person name="Gouzy J."/>
            <person name="Langlade N."/>
            <person name="Munos S."/>
        </authorList>
    </citation>
    <scope>NUCLEOTIDE SEQUENCE</scope>
    <source>
        <tissue evidence="2">Leaves</tissue>
    </source>
</reference>
<proteinExistence type="predicted"/>